<dbReference type="GO" id="GO:0046872">
    <property type="term" value="F:metal ion binding"/>
    <property type="evidence" value="ECO:0007669"/>
    <property type="project" value="UniProtKB-KW"/>
</dbReference>
<dbReference type="SMART" id="SM00098">
    <property type="entry name" value="alkPPc"/>
    <property type="match status" value="1"/>
</dbReference>
<keyword evidence="3" id="KW-0862">Zinc</keyword>
<comment type="cofactor">
    <cofactor evidence="3">
        <name>Mg(2+)</name>
        <dbReference type="ChEBI" id="CHEBI:18420"/>
    </cofactor>
    <text evidence="3">Binds 1 Mg(2+) ion.</text>
</comment>
<feature type="binding site" evidence="3">
    <location>
        <position position="138"/>
    </location>
    <ligand>
        <name>Zn(2+)</name>
        <dbReference type="ChEBI" id="CHEBI:29105"/>
        <label>2</label>
    </ligand>
</feature>
<dbReference type="GO" id="GO:0004035">
    <property type="term" value="F:alkaline phosphatase activity"/>
    <property type="evidence" value="ECO:0007669"/>
    <property type="project" value="UniProtKB-EC"/>
</dbReference>
<keyword evidence="3" id="KW-0460">Magnesium</keyword>
<evidence type="ECO:0000256" key="1">
    <source>
        <dbReference type="ARBA" id="ARBA00012647"/>
    </source>
</evidence>
<dbReference type="PANTHER" id="PTHR11596">
    <property type="entry name" value="ALKALINE PHOSPHATASE"/>
    <property type="match status" value="1"/>
</dbReference>
<comment type="cofactor">
    <cofactor evidence="3">
        <name>Zn(2+)</name>
        <dbReference type="ChEBI" id="CHEBI:29105"/>
    </cofactor>
    <text evidence="3">Binds 2 Zn(2+) ions.</text>
</comment>
<dbReference type="PANTHER" id="PTHR11596:SF5">
    <property type="entry name" value="ALKALINE PHOSPHATASE"/>
    <property type="match status" value="1"/>
</dbReference>
<evidence type="ECO:0000256" key="4">
    <source>
        <dbReference type="SAM" id="Phobius"/>
    </source>
</evidence>
<dbReference type="OrthoDB" id="6373037at2759"/>
<keyword evidence="6" id="KW-1185">Reference proteome</keyword>
<dbReference type="Proteomes" id="UP000678499">
    <property type="component" value="Unassembled WGS sequence"/>
</dbReference>
<evidence type="ECO:0000313" key="6">
    <source>
        <dbReference type="Proteomes" id="UP000678499"/>
    </source>
</evidence>
<feature type="binding site" evidence="3">
    <location>
        <position position="10"/>
    </location>
    <ligand>
        <name>Mg(2+)</name>
        <dbReference type="ChEBI" id="CHEBI:18420"/>
    </ligand>
</feature>
<keyword evidence="4" id="KW-0472">Membrane</keyword>
<feature type="binding site" evidence="3">
    <location>
        <position position="19"/>
    </location>
    <ligand>
        <name>Zn(2+)</name>
        <dbReference type="ChEBI" id="CHEBI:29105"/>
        <label>2</label>
    </ligand>
</feature>
<evidence type="ECO:0000256" key="2">
    <source>
        <dbReference type="ARBA" id="ARBA00022553"/>
    </source>
</evidence>
<sequence length="228" mass="25099">NFGVYVMKVEGGRIDHALHQTNAKRAIYETLALDRAVAAALKRVNIKETLLLVTADHSHVMTINGYPKRGNPILGIAENSTDYARLPYTTLMFTNGPGFSYRAVNDSSKVHWRNVTEVDTKSSKYQQLAGVSRSTETHGGEDVHVYGIGPWAHMITGVHEQSYIAHIMSYAGCLGEYSKDPWPHCEPSDNVRSFYSSSSSAAFHAISSCANLGVVIITVLLLQSMLRL</sequence>
<dbReference type="SUPFAM" id="SSF53649">
    <property type="entry name" value="Alkaline phosphatase-like"/>
    <property type="match status" value="1"/>
</dbReference>
<proteinExistence type="predicted"/>
<dbReference type="InterPro" id="IPR001952">
    <property type="entry name" value="Alkaline_phosphatase"/>
</dbReference>
<keyword evidence="4" id="KW-0812">Transmembrane</keyword>
<feature type="non-terminal residue" evidence="5">
    <location>
        <position position="1"/>
    </location>
</feature>
<evidence type="ECO:0000313" key="5">
    <source>
        <dbReference type="EMBL" id="CAD7282411.1"/>
    </source>
</evidence>
<feature type="binding site" evidence="3">
    <location>
        <position position="56"/>
    </location>
    <ligand>
        <name>Zn(2+)</name>
        <dbReference type="ChEBI" id="CHEBI:29105"/>
        <label>2</label>
    </ligand>
</feature>
<dbReference type="Gene3D" id="3.40.720.10">
    <property type="entry name" value="Alkaline Phosphatase, subunit A"/>
    <property type="match status" value="1"/>
</dbReference>
<evidence type="ECO:0000256" key="3">
    <source>
        <dbReference type="PIRSR" id="PIRSR601952-2"/>
    </source>
</evidence>
<dbReference type="InterPro" id="IPR017850">
    <property type="entry name" value="Alkaline_phosphatase_core_sf"/>
</dbReference>
<dbReference type="EC" id="3.1.3.1" evidence="1"/>
<organism evidence="5">
    <name type="scientific">Notodromas monacha</name>
    <dbReference type="NCBI Taxonomy" id="399045"/>
    <lineage>
        <taxon>Eukaryota</taxon>
        <taxon>Metazoa</taxon>
        <taxon>Ecdysozoa</taxon>
        <taxon>Arthropoda</taxon>
        <taxon>Crustacea</taxon>
        <taxon>Oligostraca</taxon>
        <taxon>Ostracoda</taxon>
        <taxon>Podocopa</taxon>
        <taxon>Podocopida</taxon>
        <taxon>Cypridocopina</taxon>
        <taxon>Cypridoidea</taxon>
        <taxon>Cyprididae</taxon>
        <taxon>Notodromas</taxon>
    </lineage>
</organism>
<reference evidence="5" key="1">
    <citation type="submission" date="2020-11" db="EMBL/GenBank/DDBJ databases">
        <authorList>
            <person name="Tran Van P."/>
        </authorList>
    </citation>
    <scope>NUCLEOTIDE SEQUENCE</scope>
</reference>
<dbReference type="EMBL" id="CAJPEX010003806">
    <property type="protein sequence ID" value="CAG0922563.1"/>
    <property type="molecule type" value="Genomic_DNA"/>
</dbReference>
<gene>
    <name evidence="5" type="ORF">NMOB1V02_LOCUS10036</name>
</gene>
<keyword evidence="2" id="KW-0597">Phosphoprotein</keyword>
<dbReference type="Pfam" id="PF00245">
    <property type="entry name" value="Alk_phosphatase"/>
    <property type="match status" value="1"/>
</dbReference>
<dbReference type="EMBL" id="OA885843">
    <property type="protein sequence ID" value="CAD7282411.1"/>
    <property type="molecule type" value="Genomic_DNA"/>
</dbReference>
<feature type="binding site" evidence="3">
    <location>
        <position position="57"/>
    </location>
    <ligand>
        <name>Zn(2+)</name>
        <dbReference type="ChEBI" id="CHEBI:29105"/>
        <label>2</label>
    </ligand>
</feature>
<protein>
    <recommendedName>
        <fullName evidence="1">alkaline phosphatase</fullName>
        <ecNumber evidence="1">3.1.3.1</ecNumber>
    </recommendedName>
</protein>
<name>A0A7R9GIK6_9CRUS</name>
<feature type="binding site" evidence="3">
    <location>
        <position position="15"/>
    </location>
    <ligand>
        <name>Zn(2+)</name>
        <dbReference type="ChEBI" id="CHEBI:29105"/>
        <label>2</label>
    </ligand>
</feature>
<feature type="transmembrane region" description="Helical" evidence="4">
    <location>
        <begin position="201"/>
        <end position="222"/>
    </location>
</feature>
<keyword evidence="3" id="KW-0479">Metal-binding</keyword>
<dbReference type="AlphaFoldDB" id="A0A7R9GIK6"/>
<accession>A0A7R9GIK6</accession>
<keyword evidence="4" id="KW-1133">Transmembrane helix</keyword>